<keyword evidence="2" id="KW-1185">Reference proteome</keyword>
<dbReference type="EMBL" id="JAMQKB010000005">
    <property type="protein sequence ID" value="MDC3424214.1"/>
    <property type="molecule type" value="Genomic_DNA"/>
</dbReference>
<sequence>MTKEQRQMIEWLDATKEASPLFSIGADARTGGFTWSGGHDSISVREPISLHIGGLARESCPPRLHVKPTMILSFFFTPHTN</sequence>
<proteinExistence type="predicted"/>
<dbReference type="AlphaFoldDB" id="A0A9X3WVJ8"/>
<evidence type="ECO:0000313" key="2">
    <source>
        <dbReference type="Proteomes" id="UP001145050"/>
    </source>
</evidence>
<gene>
    <name evidence="1" type="ORF">NC797_06795</name>
</gene>
<evidence type="ECO:0000313" key="1">
    <source>
        <dbReference type="EMBL" id="MDC3424214.1"/>
    </source>
</evidence>
<comment type="caution">
    <text evidence="1">The sequence shown here is derived from an EMBL/GenBank/DDBJ whole genome shotgun (WGS) entry which is preliminary data.</text>
</comment>
<name>A0A9X3WVJ8_9BACI</name>
<protein>
    <submittedName>
        <fullName evidence="1">Uncharacterized protein</fullName>
    </submittedName>
</protein>
<dbReference type="RefSeq" id="WP_272436018.1">
    <property type="nucleotide sequence ID" value="NZ_JAMQKB010000005.1"/>
</dbReference>
<reference evidence="1" key="1">
    <citation type="submission" date="2022-06" db="EMBL/GenBank/DDBJ databases">
        <title>Aquibacillus sp. a new bacterium isolated from soil saline samples.</title>
        <authorList>
            <person name="Galisteo C."/>
            <person name="De La Haba R."/>
            <person name="Sanchez-Porro C."/>
            <person name="Ventosa A."/>
        </authorList>
    </citation>
    <scope>NUCLEOTIDE SEQUENCE</scope>
    <source>
        <strain evidence="1">3ASR75-11</strain>
    </source>
</reference>
<organism evidence="1 2">
    <name type="scientific">Terrihalobacillus insolitus</name>
    <dbReference type="NCBI Taxonomy" id="2950438"/>
    <lineage>
        <taxon>Bacteria</taxon>
        <taxon>Bacillati</taxon>
        <taxon>Bacillota</taxon>
        <taxon>Bacilli</taxon>
        <taxon>Bacillales</taxon>
        <taxon>Bacillaceae</taxon>
        <taxon>Terrihalobacillus</taxon>
    </lineage>
</organism>
<accession>A0A9X3WVJ8</accession>
<dbReference type="Proteomes" id="UP001145050">
    <property type="component" value="Unassembled WGS sequence"/>
</dbReference>